<dbReference type="FunFam" id="3.40.50.300:FF:000006">
    <property type="entry name" value="DNA-binding transcriptional regulator NtrC"/>
    <property type="match status" value="1"/>
</dbReference>
<dbReference type="Gene3D" id="1.10.8.60">
    <property type="match status" value="1"/>
</dbReference>
<evidence type="ECO:0000313" key="7">
    <source>
        <dbReference type="Proteomes" id="UP000004699"/>
    </source>
</evidence>
<evidence type="ECO:0000256" key="3">
    <source>
        <dbReference type="ARBA" id="ARBA00023015"/>
    </source>
</evidence>
<dbReference type="InterPro" id="IPR002078">
    <property type="entry name" value="Sigma_54_int"/>
</dbReference>
<proteinExistence type="predicted"/>
<evidence type="ECO:0000256" key="1">
    <source>
        <dbReference type="ARBA" id="ARBA00022741"/>
    </source>
</evidence>
<dbReference type="Pfam" id="PF02954">
    <property type="entry name" value="HTH_8"/>
    <property type="match status" value="1"/>
</dbReference>
<sequence length="459" mass="50931">MPATEESELVNSQLERHRFTAHQLTPDSLPTLLDASNSRLPELLIVDADALPNELEHYLHALDDDCELILFGESAQQQRFSELFARGNAIFLRRPIDSDFLEQLIIDRAKEVACSAAALDHTPDPRLDQFGLLYGSSPAMKRLFRLLRKASSSDATLFVFGESGTGKELVARSVHAYSARSEHNFDGVNCGALPAELVESELFGHEKGSFSGAHKAHAGLFERVGAGTLLLDEVTEMPESAQVALLRVLETGYFRRVGGEQDLRCDARVITACNRDPQRAVEEGVLREDLFYRLNQIPVEVPPLRDREDDALNLARFFIGQFNEDRSMACELTPEAESLIGEYYWPGNVRQLRNAVYSACRVSGGALDAQHLGLGNASEPGVPSEEKASINADNGQYVSLRVGTSLRDVEKIMVLETLRDSDDDKKRAADRLGISVRTLYNRLKEYRTASSPKEQQPLA</sequence>
<reference evidence="7" key="1">
    <citation type="journal article" date="2013" name="BMC Microbiol.">
        <title>Taxonomy and evolution of bacteriochlorophyll a-containing members of the OM60/NOR5 clade of marine gammaproteobacteria: description of Luminiphilus syltensis gen. nov., sp. nov., reclassification of Haliea rubra as Pseudohaliea rubra gen. nov., comb. nov., and emendation of Chromatocurvus halotolerans.</title>
        <authorList>
            <person name="Spring S."/>
            <person name="Riedel T."/>
            <person name="Sproer C."/>
            <person name="Yan S."/>
            <person name="Harder J."/>
            <person name="Fuchs B.M."/>
        </authorList>
    </citation>
    <scope>NUCLEOTIDE SEQUENCE [LARGE SCALE GENOMIC DNA]</scope>
    <source>
        <strain evidence="7">NOR51-B</strain>
    </source>
</reference>
<dbReference type="PROSITE" id="PS00688">
    <property type="entry name" value="SIGMA54_INTERACT_3"/>
    <property type="match status" value="1"/>
</dbReference>
<keyword evidence="7" id="KW-1185">Reference proteome</keyword>
<dbReference type="PROSITE" id="PS50045">
    <property type="entry name" value="SIGMA54_INTERACT_4"/>
    <property type="match status" value="1"/>
</dbReference>
<dbReference type="InterPro" id="IPR027417">
    <property type="entry name" value="P-loop_NTPase"/>
</dbReference>
<dbReference type="HOGENOM" id="CLU_000445_0_6_6"/>
<accession>B8KTW0</accession>
<dbReference type="InterPro" id="IPR002197">
    <property type="entry name" value="HTH_Fis"/>
</dbReference>
<dbReference type="PROSITE" id="PS00675">
    <property type="entry name" value="SIGMA54_INTERACT_1"/>
    <property type="match status" value="1"/>
</dbReference>
<dbReference type="InterPro" id="IPR058031">
    <property type="entry name" value="AAA_lid_NorR"/>
</dbReference>
<dbReference type="PANTHER" id="PTHR32071:SF122">
    <property type="entry name" value="SIGMA FACTOR"/>
    <property type="match status" value="1"/>
</dbReference>
<dbReference type="EMBL" id="DS999411">
    <property type="protein sequence ID" value="EED35216.1"/>
    <property type="molecule type" value="Genomic_DNA"/>
</dbReference>
<dbReference type="Gene3D" id="1.10.10.60">
    <property type="entry name" value="Homeodomain-like"/>
    <property type="match status" value="1"/>
</dbReference>
<dbReference type="SMART" id="SM00382">
    <property type="entry name" value="AAA"/>
    <property type="match status" value="1"/>
</dbReference>
<dbReference type="SUPFAM" id="SSF46689">
    <property type="entry name" value="Homeodomain-like"/>
    <property type="match status" value="1"/>
</dbReference>
<dbReference type="InterPro" id="IPR025944">
    <property type="entry name" value="Sigma_54_int_dom_CS"/>
</dbReference>
<evidence type="ECO:0000259" key="5">
    <source>
        <dbReference type="PROSITE" id="PS50045"/>
    </source>
</evidence>
<protein>
    <submittedName>
        <fullName evidence="6">Two component, sigma54 specific, transcriptional regulator, Fis family</fullName>
    </submittedName>
</protein>
<dbReference type="CDD" id="cd00009">
    <property type="entry name" value="AAA"/>
    <property type="match status" value="1"/>
</dbReference>
<dbReference type="SUPFAM" id="SSF52540">
    <property type="entry name" value="P-loop containing nucleoside triphosphate hydrolases"/>
    <property type="match status" value="1"/>
</dbReference>
<dbReference type="Pfam" id="PF00158">
    <property type="entry name" value="Sigma54_activat"/>
    <property type="match status" value="1"/>
</dbReference>
<dbReference type="GO" id="GO:0006355">
    <property type="term" value="P:regulation of DNA-templated transcription"/>
    <property type="evidence" value="ECO:0007669"/>
    <property type="project" value="InterPro"/>
</dbReference>
<dbReference type="AlphaFoldDB" id="B8KTW0"/>
<dbReference type="Proteomes" id="UP000004699">
    <property type="component" value="Unassembled WGS sequence"/>
</dbReference>
<dbReference type="InterPro" id="IPR025662">
    <property type="entry name" value="Sigma_54_int_dom_ATP-bd_1"/>
</dbReference>
<dbReference type="eggNOG" id="COG2204">
    <property type="taxonomic scope" value="Bacteria"/>
</dbReference>
<dbReference type="PANTHER" id="PTHR32071">
    <property type="entry name" value="TRANSCRIPTIONAL REGULATORY PROTEIN"/>
    <property type="match status" value="1"/>
</dbReference>
<keyword evidence="2" id="KW-0067">ATP-binding</keyword>
<dbReference type="GO" id="GO:0043565">
    <property type="term" value="F:sequence-specific DNA binding"/>
    <property type="evidence" value="ECO:0007669"/>
    <property type="project" value="InterPro"/>
</dbReference>
<organism evidence="6 7">
    <name type="scientific">Luminiphilus syltensis NOR5-1B</name>
    <dbReference type="NCBI Taxonomy" id="565045"/>
    <lineage>
        <taxon>Bacteria</taxon>
        <taxon>Pseudomonadati</taxon>
        <taxon>Pseudomonadota</taxon>
        <taxon>Gammaproteobacteria</taxon>
        <taxon>Cellvibrionales</taxon>
        <taxon>Halieaceae</taxon>
        <taxon>Luminiphilus</taxon>
    </lineage>
</organism>
<dbReference type="STRING" id="565045.NOR51B_1161"/>
<dbReference type="InterPro" id="IPR009057">
    <property type="entry name" value="Homeodomain-like_sf"/>
</dbReference>
<keyword evidence="3" id="KW-0805">Transcription regulation</keyword>
<evidence type="ECO:0000256" key="4">
    <source>
        <dbReference type="ARBA" id="ARBA00023163"/>
    </source>
</evidence>
<evidence type="ECO:0000256" key="2">
    <source>
        <dbReference type="ARBA" id="ARBA00022840"/>
    </source>
</evidence>
<keyword evidence="4" id="KW-0804">Transcription</keyword>
<dbReference type="Pfam" id="PF25601">
    <property type="entry name" value="AAA_lid_14"/>
    <property type="match status" value="1"/>
</dbReference>
<keyword evidence="1" id="KW-0547">Nucleotide-binding</keyword>
<name>B8KTW0_9GAMM</name>
<dbReference type="InterPro" id="IPR003593">
    <property type="entry name" value="AAA+_ATPase"/>
</dbReference>
<dbReference type="Gene3D" id="3.40.50.300">
    <property type="entry name" value="P-loop containing nucleotide triphosphate hydrolases"/>
    <property type="match status" value="1"/>
</dbReference>
<feature type="domain" description="Sigma-54 factor interaction" evidence="5">
    <location>
        <begin position="133"/>
        <end position="361"/>
    </location>
</feature>
<evidence type="ECO:0000313" key="6">
    <source>
        <dbReference type="EMBL" id="EED35216.1"/>
    </source>
</evidence>
<gene>
    <name evidence="6" type="ORF">NOR51B_1161</name>
</gene>
<dbReference type="GO" id="GO:0005524">
    <property type="term" value="F:ATP binding"/>
    <property type="evidence" value="ECO:0007669"/>
    <property type="project" value="UniProtKB-KW"/>
</dbReference>